<organism evidence="5 6">
    <name type="scientific">Lepeophtheirus salmonis</name>
    <name type="common">Salmon louse</name>
    <name type="synonym">Caligus salmonis</name>
    <dbReference type="NCBI Taxonomy" id="72036"/>
    <lineage>
        <taxon>Eukaryota</taxon>
        <taxon>Metazoa</taxon>
        <taxon>Ecdysozoa</taxon>
        <taxon>Arthropoda</taxon>
        <taxon>Crustacea</taxon>
        <taxon>Multicrustacea</taxon>
        <taxon>Hexanauplia</taxon>
        <taxon>Copepoda</taxon>
        <taxon>Siphonostomatoida</taxon>
        <taxon>Caligidae</taxon>
        <taxon>Lepeophtheirus</taxon>
    </lineage>
</organism>
<evidence type="ECO:0000256" key="3">
    <source>
        <dbReference type="ARBA" id="ARBA00037722"/>
    </source>
</evidence>
<reference evidence="5" key="1">
    <citation type="submission" date="2021-02" db="EMBL/GenBank/DDBJ databases">
        <authorList>
            <person name="Bekaert M."/>
        </authorList>
    </citation>
    <scope>NUCLEOTIDE SEQUENCE</scope>
    <source>
        <strain evidence="5">IoA-00</strain>
    </source>
</reference>
<dbReference type="EMBL" id="HG994593">
    <property type="protein sequence ID" value="CAF2837912.1"/>
    <property type="molecule type" value="Genomic_DNA"/>
</dbReference>
<comment type="function">
    <text evidence="3">Troponin is the central regulatory protein of striated muscle contraction. Tn consists of three components: Tn-I which is the inhibitor of actomyosin ATPase, Tn-T which contains the binding site for tropomyosin and Tn-C. The binding of calcium to Tn-C abolishes the inhibitory action of Tn on actin filaments.</text>
</comment>
<dbReference type="PROSITE" id="PS00018">
    <property type="entry name" value="EF_HAND_1"/>
    <property type="match status" value="4"/>
</dbReference>
<keyword evidence="2" id="KW-0106">Calcium</keyword>
<gene>
    <name evidence="5" type="ORF">LSAA_4989</name>
</gene>
<dbReference type="InterPro" id="IPR011992">
    <property type="entry name" value="EF-hand-dom_pair"/>
</dbReference>
<dbReference type="FunFam" id="1.10.238.10:FF:000001">
    <property type="entry name" value="Calmodulin 1"/>
    <property type="match status" value="1"/>
</dbReference>
<keyword evidence="1" id="KW-0677">Repeat</keyword>
<dbReference type="Gene3D" id="1.10.238.10">
    <property type="entry name" value="EF-hand"/>
    <property type="match status" value="2"/>
</dbReference>
<accession>A0A7R8H3W0</accession>
<dbReference type="CDD" id="cd00051">
    <property type="entry name" value="EFh"/>
    <property type="match status" value="1"/>
</dbReference>
<dbReference type="Proteomes" id="UP000675881">
    <property type="component" value="Chromosome 14"/>
</dbReference>
<feature type="domain" description="EF-hand" evidence="4">
    <location>
        <begin position="118"/>
        <end position="153"/>
    </location>
</feature>
<name>A0A7R8H3W0_LEPSM</name>
<dbReference type="AlphaFoldDB" id="A0A7R8H3W0"/>
<dbReference type="InterPro" id="IPR018247">
    <property type="entry name" value="EF_Hand_1_Ca_BS"/>
</dbReference>
<keyword evidence="6" id="KW-1185">Reference proteome</keyword>
<protein>
    <submittedName>
        <fullName evidence="5">CALM</fullName>
    </submittedName>
</protein>
<dbReference type="GO" id="GO:0005509">
    <property type="term" value="F:calcium ion binding"/>
    <property type="evidence" value="ECO:0007669"/>
    <property type="project" value="InterPro"/>
</dbReference>
<evidence type="ECO:0000256" key="1">
    <source>
        <dbReference type="ARBA" id="ARBA00022737"/>
    </source>
</evidence>
<dbReference type="Pfam" id="PF13499">
    <property type="entry name" value="EF-hand_7"/>
    <property type="match status" value="2"/>
</dbReference>
<evidence type="ECO:0000313" key="5">
    <source>
        <dbReference type="EMBL" id="CAF2837912.1"/>
    </source>
</evidence>
<dbReference type="OrthoDB" id="7313495at2759"/>
<evidence type="ECO:0000313" key="6">
    <source>
        <dbReference type="Proteomes" id="UP000675881"/>
    </source>
</evidence>
<dbReference type="InterPro" id="IPR002048">
    <property type="entry name" value="EF_hand_dom"/>
</dbReference>
<evidence type="ECO:0000259" key="4">
    <source>
        <dbReference type="PROSITE" id="PS50222"/>
    </source>
</evidence>
<dbReference type="SUPFAM" id="SSF47473">
    <property type="entry name" value="EF-hand"/>
    <property type="match status" value="1"/>
</dbReference>
<feature type="domain" description="EF-hand" evidence="4">
    <location>
        <begin position="45"/>
        <end position="80"/>
    </location>
</feature>
<feature type="domain" description="EF-hand" evidence="4">
    <location>
        <begin position="82"/>
        <end position="117"/>
    </location>
</feature>
<evidence type="ECO:0000256" key="2">
    <source>
        <dbReference type="ARBA" id="ARBA00022837"/>
    </source>
</evidence>
<dbReference type="GO" id="GO:0016460">
    <property type="term" value="C:myosin II complex"/>
    <property type="evidence" value="ECO:0007669"/>
    <property type="project" value="TreeGrafter"/>
</dbReference>
<sequence length="153" mass="17483">MEMYRLSEDLIADYMRAFMNCDHDKDGFINHKELTAVLRIIGLNPTEAELQDMINEVDKDGTGSLDFPEFLKIMGKKSYEEKAEEQIREAFKVFDRDGNGFITKSELRVVMMNLGEKLSEDEIDTMIADADIDGDGTINYEEFAIMMAAPTNF</sequence>
<dbReference type="PANTHER" id="PTHR23048:SF0">
    <property type="entry name" value="CALMODULIN LIKE 3"/>
    <property type="match status" value="1"/>
</dbReference>
<feature type="domain" description="EF-hand" evidence="4">
    <location>
        <begin position="9"/>
        <end position="44"/>
    </location>
</feature>
<dbReference type="PANTHER" id="PTHR23048">
    <property type="entry name" value="MYOSIN LIGHT CHAIN 1, 3"/>
    <property type="match status" value="1"/>
</dbReference>
<proteinExistence type="predicted"/>
<dbReference type="PROSITE" id="PS50222">
    <property type="entry name" value="EF_HAND_2"/>
    <property type="match status" value="4"/>
</dbReference>
<dbReference type="SMART" id="SM00054">
    <property type="entry name" value="EFh"/>
    <property type="match status" value="4"/>
</dbReference>
<dbReference type="InterPro" id="IPR050230">
    <property type="entry name" value="CALM/Myosin/TropC-like"/>
</dbReference>